<comment type="caution">
    <text evidence="3">The sequence shown here is derived from an EMBL/GenBank/DDBJ whole genome shotgun (WGS) entry which is preliminary data.</text>
</comment>
<evidence type="ECO:0000256" key="1">
    <source>
        <dbReference type="SAM" id="Coils"/>
    </source>
</evidence>
<feature type="compositionally biased region" description="Basic and acidic residues" evidence="2">
    <location>
        <begin position="117"/>
        <end position="127"/>
    </location>
</feature>
<accession>A0A814IQF7</accession>
<feature type="region of interest" description="Disordered" evidence="2">
    <location>
        <begin position="91"/>
        <end position="157"/>
    </location>
</feature>
<dbReference type="OrthoDB" id="10206786at2759"/>
<organism evidence="3 4">
    <name type="scientific">Brachionus calyciflorus</name>
    <dbReference type="NCBI Taxonomy" id="104777"/>
    <lineage>
        <taxon>Eukaryota</taxon>
        <taxon>Metazoa</taxon>
        <taxon>Spiralia</taxon>
        <taxon>Gnathifera</taxon>
        <taxon>Rotifera</taxon>
        <taxon>Eurotatoria</taxon>
        <taxon>Monogononta</taxon>
        <taxon>Pseudotrocha</taxon>
        <taxon>Ploima</taxon>
        <taxon>Brachionidae</taxon>
        <taxon>Brachionus</taxon>
    </lineage>
</organism>
<evidence type="ECO:0000313" key="4">
    <source>
        <dbReference type="Proteomes" id="UP000663879"/>
    </source>
</evidence>
<feature type="compositionally biased region" description="Polar residues" evidence="2">
    <location>
        <begin position="142"/>
        <end position="154"/>
    </location>
</feature>
<protein>
    <submittedName>
        <fullName evidence="3">Uncharacterized protein</fullName>
    </submittedName>
</protein>
<evidence type="ECO:0000313" key="3">
    <source>
        <dbReference type="EMBL" id="CAF1027807.1"/>
    </source>
</evidence>
<name>A0A814IQF7_9BILA</name>
<feature type="region of interest" description="Disordered" evidence="2">
    <location>
        <begin position="363"/>
        <end position="385"/>
    </location>
</feature>
<feature type="compositionally biased region" description="Low complexity" evidence="2">
    <location>
        <begin position="132"/>
        <end position="141"/>
    </location>
</feature>
<dbReference type="AlphaFoldDB" id="A0A814IQF7"/>
<sequence>MSSKSGVSKKLIKPKVYALVQYLTDKTHAVIDISEVFIENNEELELNAIYDVNWKGVRLQAEVKYVGDKPKCTSFLDNISHELNTKKNLVKKATPLEKTKKNKQSMLNKNNVIESSESDHEIEENTKKKFSKNNNSDNASSQILASNLPSTSKSTTKKDLINQKSNTTQTFEQQLEERNKMIENLKRDNEELKNENHRLIEQLKICQFLTDSELRKNVIKTSFQCIKNFASNSEREELRRLCEDSHNVTLLSKYPNVILTNVQLQHLLMSISVKKSSKVIFKELLTALIPDLTIWGSKNAETMRKDYGNIIEAAREFLITKDIVLNKADFLLSTREMCSKGKKFMKENGLAIQNIPESEALTSVNLSNDSNDKSDQSDSDENVSE</sequence>
<keyword evidence="4" id="KW-1185">Reference proteome</keyword>
<keyword evidence="1" id="KW-0175">Coiled coil</keyword>
<feature type="coiled-coil region" evidence="1">
    <location>
        <begin position="168"/>
        <end position="202"/>
    </location>
</feature>
<dbReference type="EMBL" id="CAJNOC010004612">
    <property type="protein sequence ID" value="CAF1027807.1"/>
    <property type="molecule type" value="Genomic_DNA"/>
</dbReference>
<evidence type="ECO:0000256" key="2">
    <source>
        <dbReference type="SAM" id="MobiDB-lite"/>
    </source>
</evidence>
<reference evidence="3" key="1">
    <citation type="submission" date="2021-02" db="EMBL/GenBank/DDBJ databases">
        <authorList>
            <person name="Nowell W R."/>
        </authorList>
    </citation>
    <scope>NUCLEOTIDE SEQUENCE</scope>
    <source>
        <strain evidence="3">Ploen Becks lab</strain>
    </source>
</reference>
<dbReference type="Proteomes" id="UP000663879">
    <property type="component" value="Unassembled WGS sequence"/>
</dbReference>
<gene>
    <name evidence="3" type="ORF">OXX778_LOCUS17705</name>
</gene>
<proteinExistence type="predicted"/>